<evidence type="ECO:0000256" key="1">
    <source>
        <dbReference type="ARBA" id="ARBA00023015"/>
    </source>
</evidence>
<dbReference type="SMART" id="SM00346">
    <property type="entry name" value="HTH_ICLR"/>
    <property type="match status" value="1"/>
</dbReference>
<dbReference type="AlphaFoldDB" id="A0A3B0UAP3"/>
<dbReference type="GO" id="GO:0045892">
    <property type="term" value="P:negative regulation of DNA-templated transcription"/>
    <property type="evidence" value="ECO:0007669"/>
    <property type="project" value="TreeGrafter"/>
</dbReference>
<dbReference type="InterPro" id="IPR005471">
    <property type="entry name" value="Tscrpt_reg_IclR_N"/>
</dbReference>
<keyword evidence="2" id="KW-0238">DNA-binding</keyword>
<feature type="domain" description="HTH iclR-type" evidence="4">
    <location>
        <begin position="21"/>
        <end position="83"/>
    </location>
</feature>
<keyword evidence="1" id="KW-0805">Transcription regulation</keyword>
<evidence type="ECO:0000256" key="2">
    <source>
        <dbReference type="ARBA" id="ARBA00023125"/>
    </source>
</evidence>
<dbReference type="GO" id="GO:0003700">
    <property type="term" value="F:DNA-binding transcription factor activity"/>
    <property type="evidence" value="ECO:0007669"/>
    <property type="project" value="TreeGrafter"/>
</dbReference>
<evidence type="ECO:0000259" key="4">
    <source>
        <dbReference type="PROSITE" id="PS51077"/>
    </source>
</evidence>
<protein>
    <submittedName>
        <fullName evidence="6">Transcriptional regulator, IclR family</fullName>
    </submittedName>
</protein>
<reference evidence="6" key="1">
    <citation type="submission" date="2018-06" db="EMBL/GenBank/DDBJ databases">
        <authorList>
            <person name="Zhirakovskaya E."/>
        </authorList>
    </citation>
    <scope>NUCLEOTIDE SEQUENCE</scope>
</reference>
<proteinExistence type="predicted"/>
<dbReference type="Gene3D" id="1.10.10.10">
    <property type="entry name" value="Winged helix-like DNA-binding domain superfamily/Winged helix DNA-binding domain"/>
    <property type="match status" value="1"/>
</dbReference>
<dbReference type="PANTHER" id="PTHR30136">
    <property type="entry name" value="HELIX-TURN-HELIX TRANSCRIPTIONAL REGULATOR, ICLR FAMILY"/>
    <property type="match status" value="1"/>
</dbReference>
<dbReference type="InterPro" id="IPR014757">
    <property type="entry name" value="Tscrpt_reg_IclR_C"/>
</dbReference>
<feature type="domain" description="IclR-ED" evidence="5">
    <location>
        <begin position="84"/>
        <end position="268"/>
    </location>
</feature>
<dbReference type="InterPro" id="IPR050707">
    <property type="entry name" value="HTH_MetabolicPath_Reg"/>
</dbReference>
<evidence type="ECO:0000313" key="6">
    <source>
        <dbReference type="EMBL" id="VAW21629.1"/>
    </source>
</evidence>
<accession>A0A3B0UAP3</accession>
<dbReference type="EMBL" id="UOEO01000177">
    <property type="protein sequence ID" value="VAW21629.1"/>
    <property type="molecule type" value="Genomic_DNA"/>
</dbReference>
<dbReference type="Pfam" id="PF09339">
    <property type="entry name" value="HTH_IclR"/>
    <property type="match status" value="1"/>
</dbReference>
<dbReference type="PANTHER" id="PTHR30136:SF35">
    <property type="entry name" value="HTH-TYPE TRANSCRIPTIONAL REGULATOR RV1719"/>
    <property type="match status" value="1"/>
</dbReference>
<dbReference type="InterPro" id="IPR036388">
    <property type="entry name" value="WH-like_DNA-bd_sf"/>
</dbReference>
<dbReference type="InterPro" id="IPR029016">
    <property type="entry name" value="GAF-like_dom_sf"/>
</dbReference>
<dbReference type="PROSITE" id="PS51078">
    <property type="entry name" value="ICLR_ED"/>
    <property type="match status" value="1"/>
</dbReference>
<dbReference type="PROSITE" id="PS51077">
    <property type="entry name" value="HTH_ICLR"/>
    <property type="match status" value="1"/>
</dbReference>
<dbReference type="SUPFAM" id="SSF46785">
    <property type="entry name" value="Winged helix' DNA-binding domain"/>
    <property type="match status" value="1"/>
</dbReference>
<dbReference type="InterPro" id="IPR036390">
    <property type="entry name" value="WH_DNA-bd_sf"/>
</dbReference>
<sequence>MIAHSTGIPPSSNKPATGQTLSSFAKGLRVFECVSDAYVPMGVIEIATKTGIEKSAVQRIINTLVQTGYFLRDTQTRKYRVGPRSLRLGYGYLATDSLVKAAMPHLFRLSDIVQCPITLAIKLDKELIIAARLRLNAVHNSSSVLGERMPFYWTASGRAILANLPEHEALEILQANESGNFTTSVISNPAEIYQQLKATRQQGYVVTEDDITKCKIKFGAPILDNHRYPVAALVICILNPMESRAALEKKIAPLLLSATTEISKSIGFQG</sequence>
<keyword evidence="3" id="KW-0804">Transcription</keyword>
<organism evidence="6">
    <name type="scientific">hydrothermal vent metagenome</name>
    <dbReference type="NCBI Taxonomy" id="652676"/>
    <lineage>
        <taxon>unclassified sequences</taxon>
        <taxon>metagenomes</taxon>
        <taxon>ecological metagenomes</taxon>
    </lineage>
</organism>
<dbReference type="GO" id="GO:0003677">
    <property type="term" value="F:DNA binding"/>
    <property type="evidence" value="ECO:0007669"/>
    <property type="project" value="UniProtKB-KW"/>
</dbReference>
<dbReference type="Pfam" id="PF01614">
    <property type="entry name" value="IclR_C"/>
    <property type="match status" value="1"/>
</dbReference>
<gene>
    <name evidence="6" type="ORF">MNBD_ALPHA12-1260</name>
</gene>
<dbReference type="Gene3D" id="3.30.450.40">
    <property type="match status" value="1"/>
</dbReference>
<name>A0A3B0UAP3_9ZZZZ</name>
<dbReference type="SUPFAM" id="SSF55781">
    <property type="entry name" value="GAF domain-like"/>
    <property type="match status" value="1"/>
</dbReference>
<evidence type="ECO:0000256" key="3">
    <source>
        <dbReference type="ARBA" id="ARBA00023163"/>
    </source>
</evidence>
<evidence type="ECO:0000259" key="5">
    <source>
        <dbReference type="PROSITE" id="PS51078"/>
    </source>
</evidence>